<proteinExistence type="predicted"/>
<dbReference type="KEGG" id="ssai:N0B31_14085"/>
<keyword evidence="2" id="KW-1185">Reference proteome</keyword>
<dbReference type="EMBL" id="CP104003">
    <property type="protein sequence ID" value="UWM53267.1"/>
    <property type="molecule type" value="Genomic_DNA"/>
</dbReference>
<gene>
    <name evidence="1" type="ORF">N0B31_14085</name>
</gene>
<evidence type="ECO:0000313" key="2">
    <source>
        <dbReference type="Proteomes" id="UP001057580"/>
    </source>
</evidence>
<dbReference type="RefSeq" id="WP_260592261.1">
    <property type="nucleotide sequence ID" value="NZ_CP104003.1"/>
</dbReference>
<dbReference type="Proteomes" id="UP001057580">
    <property type="component" value="Chromosome"/>
</dbReference>
<name>A0A9E7U9Q8_9EURY</name>
<accession>A0A9E7U9Q8</accession>
<reference evidence="1" key="1">
    <citation type="submission" date="2022-09" db="EMBL/GenBank/DDBJ databases">
        <title>Diverse halophilic archaea isolated from saline environments.</title>
        <authorList>
            <person name="Cui H.-L."/>
        </authorList>
    </citation>
    <scope>NUCLEOTIDE SEQUENCE</scope>
    <source>
        <strain evidence="1">ZS-35-S2</strain>
    </source>
</reference>
<dbReference type="GeneID" id="74943573"/>
<protein>
    <submittedName>
        <fullName evidence="1">Uncharacterized protein</fullName>
    </submittedName>
</protein>
<evidence type="ECO:0000313" key="1">
    <source>
        <dbReference type="EMBL" id="UWM53267.1"/>
    </source>
</evidence>
<sequence length="59" mass="6501">MVSGVTGGYGLPEWVRCPACGHPWVRVVTFEASRVGLKCEACGEKTVERVRRVEAPARR</sequence>
<organism evidence="1 2">
    <name type="scientific">Salinirubellus salinus</name>
    <dbReference type="NCBI Taxonomy" id="1364945"/>
    <lineage>
        <taxon>Archaea</taxon>
        <taxon>Methanobacteriati</taxon>
        <taxon>Methanobacteriota</taxon>
        <taxon>Stenosarchaea group</taxon>
        <taxon>Halobacteria</taxon>
        <taxon>Halobacteriales</taxon>
        <taxon>Natronomonadaceae</taxon>
        <taxon>Salinirubellus</taxon>
    </lineage>
</organism>
<dbReference type="AlphaFoldDB" id="A0A9E7U9Q8"/>